<evidence type="ECO:0000313" key="1">
    <source>
        <dbReference type="EMBL" id="GAA0561631.1"/>
    </source>
</evidence>
<accession>A0ABN1E8W6</accession>
<organism evidence="1 2">
    <name type="scientific">Rhizomicrobium electricum</name>
    <dbReference type="NCBI Taxonomy" id="480070"/>
    <lineage>
        <taxon>Bacteria</taxon>
        <taxon>Pseudomonadati</taxon>
        <taxon>Pseudomonadota</taxon>
        <taxon>Alphaproteobacteria</taxon>
        <taxon>Micropepsales</taxon>
        <taxon>Micropepsaceae</taxon>
        <taxon>Rhizomicrobium</taxon>
    </lineage>
</organism>
<dbReference type="EMBL" id="BAAADD010000002">
    <property type="protein sequence ID" value="GAA0561631.1"/>
    <property type="molecule type" value="Genomic_DNA"/>
</dbReference>
<keyword evidence="2" id="KW-1185">Reference proteome</keyword>
<comment type="caution">
    <text evidence="1">The sequence shown here is derived from an EMBL/GenBank/DDBJ whole genome shotgun (WGS) entry which is preliminary data.</text>
</comment>
<evidence type="ECO:0000313" key="2">
    <source>
        <dbReference type="Proteomes" id="UP001499951"/>
    </source>
</evidence>
<gene>
    <name evidence="1" type="ORF">GCM10008942_07570</name>
</gene>
<name>A0ABN1E8W6_9PROT</name>
<protein>
    <submittedName>
        <fullName evidence="1">Uncharacterized protein</fullName>
    </submittedName>
</protein>
<proteinExistence type="predicted"/>
<sequence>MTVAIDKARKIRRYNDIRLFGPGPLSDLLRLTVLPALKFFQDELERGWRSLRQHWKGDENAIGRPEVFQNFGCFVAQPRLVTVRSAWSRQRGDIDMLRLVATRLRTLGICRAKVGTVALPHWIGVAVYDEYAFRR</sequence>
<dbReference type="Proteomes" id="UP001499951">
    <property type="component" value="Unassembled WGS sequence"/>
</dbReference>
<reference evidence="1 2" key="1">
    <citation type="journal article" date="2019" name="Int. J. Syst. Evol. Microbiol.">
        <title>The Global Catalogue of Microorganisms (GCM) 10K type strain sequencing project: providing services to taxonomists for standard genome sequencing and annotation.</title>
        <authorList>
            <consortium name="The Broad Institute Genomics Platform"/>
            <consortium name="The Broad Institute Genome Sequencing Center for Infectious Disease"/>
            <person name="Wu L."/>
            <person name="Ma J."/>
        </authorList>
    </citation>
    <scope>NUCLEOTIDE SEQUENCE [LARGE SCALE GENOMIC DNA]</scope>
    <source>
        <strain evidence="1 2">JCM 15089</strain>
    </source>
</reference>